<dbReference type="OrthoDB" id="1927254at2759"/>
<keyword evidence="5 8" id="KW-0238">DNA-binding</keyword>
<dbReference type="EMBL" id="AUSU01000797">
    <property type="protein sequence ID" value="EPS72536.1"/>
    <property type="molecule type" value="Genomic_DNA"/>
</dbReference>
<dbReference type="InterPro" id="IPR003851">
    <property type="entry name" value="Znf_Dof"/>
</dbReference>
<dbReference type="GO" id="GO:0003677">
    <property type="term" value="F:DNA binding"/>
    <property type="evidence" value="ECO:0007669"/>
    <property type="project" value="UniProtKB-UniRule"/>
</dbReference>
<dbReference type="InterPro" id="IPR045174">
    <property type="entry name" value="Dof"/>
</dbReference>
<protein>
    <recommendedName>
        <fullName evidence="9">Dof zinc finger protein</fullName>
    </recommendedName>
</protein>
<feature type="region of interest" description="Disordered" evidence="10">
    <location>
        <begin position="1"/>
        <end position="25"/>
    </location>
</feature>
<evidence type="ECO:0000256" key="8">
    <source>
        <dbReference type="PROSITE-ProRule" id="PRU00071"/>
    </source>
</evidence>
<dbReference type="PANTHER" id="PTHR31992">
    <property type="entry name" value="DOF ZINC FINGER PROTEIN DOF1.4-RELATED"/>
    <property type="match status" value="1"/>
</dbReference>
<dbReference type="PROSITE" id="PS01361">
    <property type="entry name" value="ZF_DOF_1"/>
    <property type="match status" value="1"/>
</dbReference>
<keyword evidence="3 9" id="KW-0862">Zinc</keyword>
<feature type="compositionally biased region" description="Basic and acidic residues" evidence="10">
    <location>
        <begin position="1"/>
        <end position="11"/>
    </location>
</feature>
<dbReference type="Pfam" id="PF02701">
    <property type="entry name" value="Zn_ribbon_Dof"/>
    <property type="match status" value="1"/>
</dbReference>
<evidence type="ECO:0000256" key="7">
    <source>
        <dbReference type="ARBA" id="ARBA00023242"/>
    </source>
</evidence>
<accession>S8D551</accession>
<evidence type="ECO:0000313" key="12">
    <source>
        <dbReference type="EMBL" id="EPS72536.1"/>
    </source>
</evidence>
<dbReference type="GO" id="GO:0005634">
    <property type="term" value="C:nucleus"/>
    <property type="evidence" value="ECO:0007669"/>
    <property type="project" value="UniProtKB-SubCell"/>
</dbReference>
<evidence type="ECO:0000256" key="3">
    <source>
        <dbReference type="ARBA" id="ARBA00022833"/>
    </source>
</evidence>
<dbReference type="PROSITE" id="PS50884">
    <property type="entry name" value="ZF_DOF_2"/>
    <property type="match status" value="1"/>
</dbReference>
<evidence type="ECO:0000256" key="1">
    <source>
        <dbReference type="ARBA" id="ARBA00022723"/>
    </source>
</evidence>
<evidence type="ECO:0000256" key="6">
    <source>
        <dbReference type="ARBA" id="ARBA00023163"/>
    </source>
</evidence>
<gene>
    <name evidence="12" type="ORF">M569_02223</name>
</gene>
<comment type="function">
    <text evidence="9">Transcription factor that binds specifically to a 5'-AA[AG]G-3' consensus core sequence.</text>
</comment>
<keyword evidence="13" id="KW-1185">Reference proteome</keyword>
<dbReference type="GO" id="GO:0008270">
    <property type="term" value="F:zinc ion binding"/>
    <property type="evidence" value="ECO:0007669"/>
    <property type="project" value="UniProtKB-KW"/>
</dbReference>
<evidence type="ECO:0000256" key="5">
    <source>
        <dbReference type="ARBA" id="ARBA00023125"/>
    </source>
</evidence>
<dbReference type="Proteomes" id="UP000015453">
    <property type="component" value="Unassembled WGS sequence"/>
</dbReference>
<evidence type="ECO:0000313" key="13">
    <source>
        <dbReference type="Proteomes" id="UP000015453"/>
    </source>
</evidence>
<organism evidence="12 13">
    <name type="scientific">Genlisea aurea</name>
    <dbReference type="NCBI Taxonomy" id="192259"/>
    <lineage>
        <taxon>Eukaryota</taxon>
        <taxon>Viridiplantae</taxon>
        <taxon>Streptophyta</taxon>
        <taxon>Embryophyta</taxon>
        <taxon>Tracheophyta</taxon>
        <taxon>Spermatophyta</taxon>
        <taxon>Magnoliopsida</taxon>
        <taxon>eudicotyledons</taxon>
        <taxon>Gunneridae</taxon>
        <taxon>Pentapetalae</taxon>
        <taxon>asterids</taxon>
        <taxon>lamiids</taxon>
        <taxon>Lamiales</taxon>
        <taxon>Lentibulariaceae</taxon>
        <taxon>Genlisea</taxon>
    </lineage>
</organism>
<keyword evidence="7 8" id="KW-0539">Nucleus</keyword>
<evidence type="ECO:0000256" key="9">
    <source>
        <dbReference type="RuleBase" id="RU369094"/>
    </source>
</evidence>
<reference evidence="12 13" key="1">
    <citation type="journal article" date="2013" name="BMC Genomics">
        <title>The miniature genome of a carnivorous plant Genlisea aurea contains a low number of genes and short non-coding sequences.</title>
        <authorList>
            <person name="Leushkin E.V."/>
            <person name="Sutormin R.A."/>
            <person name="Nabieva E.R."/>
            <person name="Penin A.A."/>
            <person name="Kondrashov A.S."/>
            <person name="Logacheva M.D."/>
        </authorList>
    </citation>
    <scope>NUCLEOTIDE SEQUENCE [LARGE SCALE GENOMIC DNA]</scope>
</reference>
<keyword evidence="2 8" id="KW-0863">Zinc-finger</keyword>
<dbReference type="AlphaFoldDB" id="S8D551"/>
<evidence type="ECO:0000256" key="2">
    <source>
        <dbReference type="ARBA" id="ARBA00022771"/>
    </source>
</evidence>
<evidence type="ECO:0000256" key="4">
    <source>
        <dbReference type="ARBA" id="ARBA00023015"/>
    </source>
</evidence>
<name>S8D551_9LAMI</name>
<sequence length="213" mass="22954">MDTAISDEKPARIMAARPPPPPPRDCPRCNSPNTKFCYYNNQSFSQPRYFCKSCRRFWTQGGTLRNVPVGGGSRKIKEKKTPPPCDSPFSPAIPFVGLAAPSHLISPVGGSSSYAVGGCYSSLSAFNYGTARYPTANGGGNTPSPPVNFGRYAPNMSLSQGGFQQHYSVGHQQRSFHLASGGASSSTAVVGGHYYAAPKSEWPEYYPDFSRHS</sequence>
<proteinExistence type="predicted"/>
<dbReference type="GO" id="GO:0003700">
    <property type="term" value="F:DNA-binding transcription factor activity"/>
    <property type="evidence" value="ECO:0007669"/>
    <property type="project" value="UniProtKB-UniRule"/>
</dbReference>
<comment type="caution">
    <text evidence="12">The sequence shown here is derived from an EMBL/GenBank/DDBJ whole genome shotgun (WGS) entry which is preliminary data.</text>
</comment>
<keyword evidence="4 9" id="KW-0805">Transcription regulation</keyword>
<evidence type="ECO:0000256" key="10">
    <source>
        <dbReference type="SAM" id="MobiDB-lite"/>
    </source>
</evidence>
<comment type="subcellular location">
    <subcellularLocation>
        <location evidence="8 9">Nucleus</location>
    </subcellularLocation>
</comment>
<feature type="domain" description="Dof-type" evidence="11">
    <location>
        <begin position="24"/>
        <end position="78"/>
    </location>
</feature>
<keyword evidence="1 9" id="KW-0479">Metal-binding</keyword>
<evidence type="ECO:0000259" key="11">
    <source>
        <dbReference type="PROSITE" id="PS50884"/>
    </source>
</evidence>
<keyword evidence="6 9" id="KW-0804">Transcription</keyword>